<feature type="region of interest" description="Disordered" evidence="1">
    <location>
        <begin position="78"/>
        <end position="117"/>
    </location>
</feature>
<feature type="compositionally biased region" description="Basic and acidic residues" evidence="1">
    <location>
        <begin position="79"/>
        <end position="91"/>
    </location>
</feature>
<dbReference type="EMBL" id="JANCLV010000003">
    <property type="protein sequence ID" value="MCP8999170.1"/>
    <property type="molecule type" value="Genomic_DNA"/>
</dbReference>
<feature type="transmembrane region" description="Helical" evidence="2">
    <location>
        <begin position="6"/>
        <end position="29"/>
    </location>
</feature>
<dbReference type="Proteomes" id="UP001524318">
    <property type="component" value="Unassembled WGS sequence"/>
</dbReference>
<dbReference type="RefSeq" id="WP_254748306.1">
    <property type="nucleotide sequence ID" value="NZ_JANCLV010000003.1"/>
</dbReference>
<proteinExistence type="predicted"/>
<keyword evidence="4" id="KW-1185">Reference proteome</keyword>
<keyword evidence="2" id="KW-1133">Transmembrane helix</keyword>
<evidence type="ECO:0000313" key="4">
    <source>
        <dbReference type="Proteomes" id="UP001524318"/>
    </source>
</evidence>
<feature type="compositionally biased region" description="Basic residues" evidence="1">
    <location>
        <begin position="92"/>
        <end position="104"/>
    </location>
</feature>
<accession>A0ABT1LL51</accession>
<comment type="caution">
    <text evidence="3">The sequence shown here is derived from an EMBL/GenBank/DDBJ whole genome shotgun (WGS) entry which is preliminary data.</text>
</comment>
<organism evidence="3 4">
    <name type="scientific">Pseudarthrobacter humi</name>
    <dbReference type="NCBI Taxonomy" id="2952523"/>
    <lineage>
        <taxon>Bacteria</taxon>
        <taxon>Bacillati</taxon>
        <taxon>Actinomycetota</taxon>
        <taxon>Actinomycetes</taxon>
        <taxon>Micrococcales</taxon>
        <taxon>Micrococcaceae</taxon>
        <taxon>Pseudarthrobacter</taxon>
    </lineage>
</organism>
<evidence type="ECO:0000256" key="1">
    <source>
        <dbReference type="SAM" id="MobiDB-lite"/>
    </source>
</evidence>
<evidence type="ECO:0000256" key="2">
    <source>
        <dbReference type="SAM" id="Phobius"/>
    </source>
</evidence>
<sequence>MPWWSWILIWIALIALSLLFYVLLGIRLYRQFMAVMKDLGAAGAKVGHLVPATAVHDDGPQPTGSVEPGAAVFASPARMRHDYDASKSSRREGRRQRRVQRKHDRGQPQSLRDLNLS</sequence>
<keyword evidence="2" id="KW-0472">Membrane</keyword>
<evidence type="ECO:0000313" key="3">
    <source>
        <dbReference type="EMBL" id="MCP8999170.1"/>
    </source>
</evidence>
<reference evidence="3 4" key="1">
    <citation type="submission" date="2022-06" db="EMBL/GenBank/DDBJ databases">
        <title>Pseudarthrobacter sp. strain RMG13 Genome sequencing and assembly.</title>
        <authorList>
            <person name="Kim I."/>
        </authorList>
    </citation>
    <scope>NUCLEOTIDE SEQUENCE [LARGE SCALE GENOMIC DNA]</scope>
    <source>
        <strain evidence="3 4">RMG13</strain>
    </source>
</reference>
<protein>
    <submittedName>
        <fullName evidence="3">Uncharacterized protein</fullName>
    </submittedName>
</protein>
<keyword evidence="2" id="KW-0812">Transmembrane</keyword>
<feature type="compositionally biased region" description="Polar residues" evidence="1">
    <location>
        <begin position="107"/>
        <end position="117"/>
    </location>
</feature>
<gene>
    <name evidence="3" type="ORF">NFC73_05380</name>
</gene>
<name>A0ABT1LL51_9MICC</name>